<evidence type="ECO:0000313" key="1">
    <source>
        <dbReference type="EMBL" id="KOA19127.1"/>
    </source>
</evidence>
<accession>A0A0L6Z829</accession>
<keyword evidence="2" id="KW-1185">Reference proteome</keyword>
<evidence type="ECO:0000313" key="2">
    <source>
        <dbReference type="Proteomes" id="UP000037043"/>
    </source>
</evidence>
<gene>
    <name evidence="1" type="ORF">CLHOM_25080</name>
</gene>
<dbReference type="AlphaFoldDB" id="A0A0L6Z829"/>
<dbReference type="PATRIC" id="fig|1121318.3.peg.2524"/>
<comment type="caution">
    <text evidence="1">The sequence shown here is derived from an EMBL/GenBank/DDBJ whole genome shotgun (WGS) entry which is preliminary data.</text>
</comment>
<protein>
    <submittedName>
        <fullName evidence="1">Uncharacterized protein</fullName>
    </submittedName>
</protein>
<proteinExistence type="predicted"/>
<organism evidence="1 2">
    <name type="scientific">Clostridium homopropionicum DSM 5847</name>
    <dbReference type="NCBI Taxonomy" id="1121318"/>
    <lineage>
        <taxon>Bacteria</taxon>
        <taxon>Bacillati</taxon>
        <taxon>Bacillota</taxon>
        <taxon>Clostridia</taxon>
        <taxon>Eubacteriales</taxon>
        <taxon>Clostridiaceae</taxon>
        <taxon>Clostridium</taxon>
    </lineage>
</organism>
<sequence>MALYRQLQLSFWREAFVMDDVVHSNYNCTQRLYILTATMCSSIINLFKNN</sequence>
<name>A0A0L6Z829_9CLOT</name>
<reference evidence="2" key="1">
    <citation type="submission" date="2015-08" db="EMBL/GenBank/DDBJ databases">
        <title>Genome sequence of the strict anaerobe Clostridium homopropionicum LuHBu1 (DSM 5847T).</title>
        <authorList>
            <person name="Poehlein A."/>
            <person name="Beck M."/>
            <person name="Schiel-Bengelsdorf B."/>
            <person name="Bengelsdorf F.R."/>
            <person name="Daniel R."/>
            <person name="Duerre P."/>
        </authorList>
    </citation>
    <scope>NUCLEOTIDE SEQUENCE [LARGE SCALE GENOMIC DNA]</scope>
    <source>
        <strain evidence="2">DSM 5847</strain>
    </source>
</reference>
<dbReference type="Proteomes" id="UP000037043">
    <property type="component" value="Unassembled WGS sequence"/>
</dbReference>
<dbReference type="STRING" id="36844.SAMN04488501_11946"/>
<dbReference type="RefSeq" id="WP_161803225.1">
    <property type="nucleotide sequence ID" value="NZ_LHUR01000028.1"/>
</dbReference>
<dbReference type="EMBL" id="LHUR01000028">
    <property type="protein sequence ID" value="KOA19127.1"/>
    <property type="molecule type" value="Genomic_DNA"/>
</dbReference>